<accession>A0A437RC65</accession>
<feature type="region of interest" description="Disordered" evidence="6">
    <location>
        <begin position="593"/>
        <end position="617"/>
    </location>
</feature>
<feature type="transmembrane region" description="Helical" evidence="7">
    <location>
        <begin position="185"/>
        <end position="205"/>
    </location>
</feature>
<dbReference type="CDD" id="cd06225">
    <property type="entry name" value="HAMP"/>
    <property type="match status" value="1"/>
</dbReference>
<dbReference type="InterPro" id="IPR003660">
    <property type="entry name" value="HAMP_dom"/>
</dbReference>
<gene>
    <name evidence="10" type="ORF">EOE66_17070</name>
</gene>
<dbReference type="OrthoDB" id="8873327at2"/>
<dbReference type="GO" id="GO:0005886">
    <property type="term" value="C:plasma membrane"/>
    <property type="evidence" value="ECO:0007669"/>
    <property type="project" value="TreeGrafter"/>
</dbReference>
<evidence type="ECO:0000256" key="3">
    <source>
        <dbReference type="ARBA" id="ARBA00029447"/>
    </source>
</evidence>
<keyword evidence="11" id="KW-1185">Reference proteome</keyword>
<sequence length="617" mass="62951">MKLGSKLLLAPLITAAVALGAGGLYVAIDWHQRDALHQASLADIDNLKTVGHATEQLSQVRADVFRTLALIASMSEDEVKAKRTELGQQVTGVQRVIEAMPANDGSDATLTESVKAAAPLLQQYLKQTDKAIDLSGVDPNIGIGAMRAAENTYAELGKVMQTLVARNETLQEARGEAARAANLRLTIGLGLLMLLATGGALFAAWKLQRRVVAELSGAVRLSESVAAGRLDTRMHSDAQDEIGDLVRSLGQMVDKLRGSLLTVRTATDHIGTAAREIASGNTDLSHRTEQAASRVQQSASSMEQLTGTVRQTADAARTANQLAGSASTVAQRGGEVVSQVVATMEDINASSRKISDIIGTIDGIAFQTNILALNAAVEAARAGEQGRGFAVVASEVRSLAQRSAEAAKEIKSLIGASVDKVESGTRLVADAGSTMTEIVASVQRVTDIIGEISAATNEQSGGLGQINGAVADLDRMTQQNAALVEESAAAAESLREQAQKLAAVVGGFALGNGSEPASAAPALAASAAPAAPAAPAVRSPAVQAAATAPAAAPAPAAPAALARAVVKQAQAKSAALQTAAPLAPAAVKAAPKAPAAAPAPAPASRADTAHDGDWETF</sequence>
<keyword evidence="7" id="KW-0472">Membrane</keyword>
<evidence type="ECO:0000259" key="8">
    <source>
        <dbReference type="PROSITE" id="PS50111"/>
    </source>
</evidence>
<dbReference type="InterPro" id="IPR051310">
    <property type="entry name" value="MCP_chemotaxis"/>
</dbReference>
<dbReference type="InterPro" id="IPR004090">
    <property type="entry name" value="Chemotax_Me-accpt_rcpt"/>
</dbReference>
<dbReference type="SMART" id="SM00283">
    <property type="entry name" value="MA"/>
    <property type="match status" value="1"/>
</dbReference>
<dbReference type="Pfam" id="PF00015">
    <property type="entry name" value="MCPsignal"/>
    <property type="match status" value="1"/>
</dbReference>
<dbReference type="SUPFAM" id="SSF58104">
    <property type="entry name" value="Methyl-accepting chemotaxis protein (MCP) signaling domain"/>
    <property type="match status" value="1"/>
</dbReference>
<dbReference type="SMART" id="SM00304">
    <property type="entry name" value="HAMP"/>
    <property type="match status" value="1"/>
</dbReference>
<comment type="similarity">
    <text evidence="3">Belongs to the methyl-accepting chemotaxis (MCP) protein family.</text>
</comment>
<keyword evidence="5" id="KW-0175">Coiled coil</keyword>
<keyword evidence="7" id="KW-0812">Transmembrane</keyword>
<evidence type="ECO:0000256" key="7">
    <source>
        <dbReference type="SAM" id="Phobius"/>
    </source>
</evidence>
<keyword evidence="7" id="KW-1133">Transmembrane helix</keyword>
<name>A0A437RC65_9BURK</name>
<feature type="compositionally biased region" description="Low complexity" evidence="6">
    <location>
        <begin position="593"/>
        <end position="606"/>
    </location>
</feature>
<dbReference type="CDD" id="cd11386">
    <property type="entry name" value="MCP_signal"/>
    <property type="match status" value="1"/>
</dbReference>
<dbReference type="GO" id="GO:0006935">
    <property type="term" value="P:chemotaxis"/>
    <property type="evidence" value="ECO:0007669"/>
    <property type="project" value="InterPro"/>
</dbReference>
<evidence type="ECO:0000256" key="5">
    <source>
        <dbReference type="SAM" id="Coils"/>
    </source>
</evidence>
<proteinExistence type="inferred from homology"/>
<evidence type="ECO:0000259" key="9">
    <source>
        <dbReference type="PROSITE" id="PS50885"/>
    </source>
</evidence>
<evidence type="ECO:0000313" key="11">
    <source>
        <dbReference type="Proteomes" id="UP000285575"/>
    </source>
</evidence>
<dbReference type="Gene3D" id="1.10.287.950">
    <property type="entry name" value="Methyl-accepting chemotaxis protein"/>
    <property type="match status" value="1"/>
</dbReference>
<feature type="domain" description="Methyl-accepting transducer" evidence="8">
    <location>
        <begin position="266"/>
        <end position="495"/>
    </location>
</feature>
<dbReference type="GO" id="GO:0007165">
    <property type="term" value="P:signal transduction"/>
    <property type="evidence" value="ECO:0007669"/>
    <property type="project" value="UniProtKB-KW"/>
</dbReference>
<reference evidence="10 11" key="1">
    <citation type="submission" date="2019-01" db="EMBL/GenBank/DDBJ databases">
        <authorList>
            <person name="Chen W.-M."/>
        </authorList>
    </citation>
    <scope>NUCLEOTIDE SEQUENCE [LARGE SCALE GENOMIC DNA]</scope>
    <source>
        <strain evidence="10 11">KYPY4</strain>
    </source>
</reference>
<dbReference type="FunFam" id="1.10.287.950:FF:000001">
    <property type="entry name" value="Methyl-accepting chemotaxis sensory transducer"/>
    <property type="match status" value="1"/>
</dbReference>
<dbReference type="Proteomes" id="UP000285575">
    <property type="component" value="Unassembled WGS sequence"/>
</dbReference>
<evidence type="ECO:0000256" key="6">
    <source>
        <dbReference type="SAM" id="MobiDB-lite"/>
    </source>
</evidence>
<evidence type="ECO:0000313" key="10">
    <source>
        <dbReference type="EMBL" id="RVU44386.1"/>
    </source>
</evidence>
<dbReference type="RefSeq" id="WP_128229933.1">
    <property type="nucleotide sequence ID" value="NZ_SACR01000005.1"/>
</dbReference>
<dbReference type="PRINTS" id="PR00260">
    <property type="entry name" value="CHEMTRNSDUCR"/>
</dbReference>
<dbReference type="PROSITE" id="PS50885">
    <property type="entry name" value="HAMP"/>
    <property type="match status" value="1"/>
</dbReference>
<dbReference type="InterPro" id="IPR004089">
    <property type="entry name" value="MCPsignal_dom"/>
</dbReference>
<evidence type="ECO:0000256" key="4">
    <source>
        <dbReference type="PROSITE-ProRule" id="PRU00284"/>
    </source>
</evidence>
<feature type="compositionally biased region" description="Basic and acidic residues" evidence="6">
    <location>
        <begin position="607"/>
        <end position="617"/>
    </location>
</feature>
<keyword evidence="2" id="KW-0488">Methylation</keyword>
<evidence type="ECO:0000256" key="2">
    <source>
        <dbReference type="ARBA" id="ARBA00022481"/>
    </source>
</evidence>
<protein>
    <submittedName>
        <fullName evidence="10">HAMP domain-containing protein</fullName>
    </submittedName>
</protein>
<dbReference type="PANTHER" id="PTHR43531:SF14">
    <property type="entry name" value="METHYL-ACCEPTING CHEMOTAXIS PROTEIN I-RELATED"/>
    <property type="match status" value="1"/>
</dbReference>
<comment type="subcellular location">
    <subcellularLocation>
        <location evidence="1">Membrane</location>
    </subcellularLocation>
</comment>
<dbReference type="PANTHER" id="PTHR43531">
    <property type="entry name" value="PROTEIN ICFG"/>
    <property type="match status" value="1"/>
</dbReference>
<dbReference type="AlphaFoldDB" id="A0A437RC65"/>
<dbReference type="Pfam" id="PF00672">
    <property type="entry name" value="HAMP"/>
    <property type="match status" value="1"/>
</dbReference>
<dbReference type="GO" id="GO:0004888">
    <property type="term" value="F:transmembrane signaling receptor activity"/>
    <property type="evidence" value="ECO:0007669"/>
    <property type="project" value="InterPro"/>
</dbReference>
<feature type="domain" description="HAMP" evidence="9">
    <location>
        <begin position="209"/>
        <end position="261"/>
    </location>
</feature>
<keyword evidence="4" id="KW-0807">Transducer</keyword>
<dbReference type="EMBL" id="SACR01000005">
    <property type="protein sequence ID" value="RVU44386.1"/>
    <property type="molecule type" value="Genomic_DNA"/>
</dbReference>
<evidence type="ECO:0000256" key="1">
    <source>
        <dbReference type="ARBA" id="ARBA00004370"/>
    </source>
</evidence>
<feature type="coiled-coil region" evidence="5">
    <location>
        <begin position="466"/>
        <end position="504"/>
    </location>
</feature>
<dbReference type="PROSITE" id="PS50111">
    <property type="entry name" value="CHEMOTAXIS_TRANSDUC_2"/>
    <property type="match status" value="1"/>
</dbReference>
<comment type="caution">
    <text evidence="10">The sequence shown here is derived from an EMBL/GenBank/DDBJ whole genome shotgun (WGS) entry which is preliminary data.</text>
</comment>
<organism evidence="10 11">
    <name type="scientific">Rubrivivax rivuli</name>
    <dbReference type="NCBI Taxonomy" id="1862385"/>
    <lineage>
        <taxon>Bacteria</taxon>
        <taxon>Pseudomonadati</taxon>
        <taxon>Pseudomonadota</taxon>
        <taxon>Betaproteobacteria</taxon>
        <taxon>Burkholderiales</taxon>
        <taxon>Sphaerotilaceae</taxon>
        <taxon>Rubrivivax</taxon>
    </lineage>
</organism>